<proteinExistence type="predicted"/>
<sequence length="234" mass="27084">MNLPTFGIWRRKRPEVIKYWYTPIERGSFSTDEFYSRIEGWLQERQLPGFEVTREEFSEGGALSPHRQYLRIRRERLVFDVCSAAFGEAWFFSARQAQIPVSLMVWELLVILAVIAAIVLGYIQLFGVIAGSAIILFSLIGGFMLMRNALTLGLHDLDAFFLRIPIFGTLYELVRKETYHRYDTRLMFLDQTEALVKRAVEEMTAAGGIKQVEFKEAWPEAHPALASLLRRLER</sequence>
<dbReference type="AlphaFoldDB" id="A0A4V3FI21"/>
<keyword evidence="1" id="KW-1133">Transmembrane helix</keyword>
<dbReference type="OrthoDB" id="195079at2"/>
<gene>
    <name evidence="2" type="ORF">EI77_00100</name>
</gene>
<keyword evidence="1" id="KW-0472">Membrane</keyword>
<accession>A0A4V3FI21</accession>
<dbReference type="EMBL" id="SOCA01000001">
    <property type="protein sequence ID" value="TDU80803.1"/>
    <property type="molecule type" value="Genomic_DNA"/>
</dbReference>
<dbReference type="Proteomes" id="UP000295662">
    <property type="component" value="Unassembled WGS sequence"/>
</dbReference>
<comment type="caution">
    <text evidence="2">The sequence shown here is derived from an EMBL/GenBank/DDBJ whole genome shotgun (WGS) entry which is preliminary data.</text>
</comment>
<feature type="transmembrane region" description="Helical" evidence="1">
    <location>
        <begin position="157"/>
        <end position="174"/>
    </location>
</feature>
<keyword evidence="1" id="KW-0812">Transmembrane</keyword>
<evidence type="ECO:0000256" key="1">
    <source>
        <dbReference type="SAM" id="Phobius"/>
    </source>
</evidence>
<feature type="transmembrane region" description="Helical" evidence="1">
    <location>
        <begin position="125"/>
        <end position="145"/>
    </location>
</feature>
<dbReference type="RefSeq" id="WP_133792800.1">
    <property type="nucleotide sequence ID" value="NZ_SOCA01000001.1"/>
</dbReference>
<keyword evidence="3" id="KW-1185">Reference proteome</keyword>
<protein>
    <submittedName>
        <fullName evidence="2">Uncharacterized protein</fullName>
    </submittedName>
</protein>
<evidence type="ECO:0000313" key="2">
    <source>
        <dbReference type="EMBL" id="TDU80803.1"/>
    </source>
</evidence>
<evidence type="ECO:0000313" key="3">
    <source>
        <dbReference type="Proteomes" id="UP000295662"/>
    </source>
</evidence>
<feature type="transmembrane region" description="Helical" evidence="1">
    <location>
        <begin position="99"/>
        <end position="120"/>
    </location>
</feature>
<reference evidence="2 3" key="1">
    <citation type="submission" date="2019-03" db="EMBL/GenBank/DDBJ databases">
        <title>Genomic Encyclopedia of Archaeal and Bacterial Type Strains, Phase II (KMG-II): from individual species to whole genera.</title>
        <authorList>
            <person name="Goeker M."/>
        </authorList>
    </citation>
    <scope>NUCLEOTIDE SEQUENCE [LARGE SCALE GENOMIC DNA]</scope>
    <source>
        <strain evidence="2 3">ATCC 25309</strain>
    </source>
</reference>
<name>A0A4V3FI21_9BACT</name>
<organism evidence="2 3">
    <name type="scientific">Prosthecobacter fusiformis</name>
    <dbReference type="NCBI Taxonomy" id="48464"/>
    <lineage>
        <taxon>Bacteria</taxon>
        <taxon>Pseudomonadati</taxon>
        <taxon>Verrucomicrobiota</taxon>
        <taxon>Verrucomicrobiia</taxon>
        <taxon>Verrucomicrobiales</taxon>
        <taxon>Verrucomicrobiaceae</taxon>
        <taxon>Prosthecobacter</taxon>
    </lineage>
</organism>